<reference evidence="3 4" key="1">
    <citation type="submission" date="2009-06" db="EMBL/GenBank/DDBJ databases">
        <title>Complete sequence of Dickeya zeae Ech1591.</title>
        <authorList>
            <consortium name="US DOE Joint Genome Institute"/>
            <person name="Lucas S."/>
            <person name="Copeland A."/>
            <person name="Lapidus A."/>
            <person name="Glavina del Rio T."/>
            <person name="Tice H."/>
            <person name="Bruce D."/>
            <person name="Goodwin L."/>
            <person name="Pitluck S."/>
            <person name="Chertkov O."/>
            <person name="Brettin T."/>
            <person name="Detter J.C."/>
            <person name="Han C."/>
            <person name="Larimer F."/>
            <person name="Land M."/>
            <person name="Hauser L."/>
            <person name="Kyrpides N."/>
            <person name="Ovchinnikova G."/>
            <person name="Balakrishnan V."/>
            <person name="Glasner J."/>
            <person name="Perna N.T."/>
        </authorList>
    </citation>
    <scope>NUCLEOTIDE SEQUENCE [LARGE SCALE GENOMIC DNA]</scope>
    <source>
        <strain evidence="3 4">Ech1591</strain>
    </source>
</reference>
<dbReference type="Gene3D" id="1.25.40.880">
    <property type="entry name" value="Alkyl sulfatase, dimerisation domain"/>
    <property type="match status" value="1"/>
</dbReference>
<organism evidence="3 4">
    <name type="scientific">Dickeya chrysanthemi (strain Ech1591)</name>
    <name type="common">Dickeya zeae (strain Ech1591)</name>
    <dbReference type="NCBI Taxonomy" id="561229"/>
    <lineage>
        <taxon>Bacteria</taxon>
        <taxon>Pseudomonadati</taxon>
        <taxon>Pseudomonadota</taxon>
        <taxon>Gammaproteobacteria</taxon>
        <taxon>Enterobacterales</taxon>
        <taxon>Pectobacteriaceae</taxon>
        <taxon>Dickeya</taxon>
    </lineage>
</organism>
<proteinExistence type="predicted"/>
<dbReference type="EMBL" id="CP001655">
    <property type="protein sequence ID" value="ACT07196.1"/>
    <property type="molecule type" value="Genomic_DNA"/>
</dbReference>
<dbReference type="PANTHER" id="PTHR43223">
    <property type="entry name" value="ALKYL/ARYL-SULFATASE"/>
    <property type="match status" value="1"/>
</dbReference>
<name>C6CK81_DICC1</name>
<dbReference type="GO" id="GO:0018741">
    <property type="term" value="F:linear primary-alkylsulfatase activity"/>
    <property type="evidence" value="ECO:0007669"/>
    <property type="project" value="InterPro"/>
</dbReference>
<dbReference type="InterPro" id="IPR001279">
    <property type="entry name" value="Metallo-B-lactamas"/>
</dbReference>
<dbReference type="Pfam" id="PF00753">
    <property type="entry name" value="Lactamase_B"/>
    <property type="match status" value="1"/>
</dbReference>
<dbReference type="Gene3D" id="3.60.15.30">
    <property type="entry name" value="Metallo-beta-lactamase domain"/>
    <property type="match status" value="1"/>
</dbReference>
<gene>
    <name evidence="3" type="ordered locus">Dd1591_2355</name>
</gene>
<dbReference type="InterPro" id="IPR029228">
    <property type="entry name" value="Alkyl_sulf_dimr"/>
</dbReference>
<protein>
    <submittedName>
        <fullName evidence="3">Beta-lactamase domain protein</fullName>
    </submittedName>
</protein>
<feature type="chain" id="PRO_5002960679" evidence="1">
    <location>
        <begin position="23"/>
        <end position="444"/>
    </location>
</feature>
<dbReference type="GO" id="GO:0018909">
    <property type="term" value="P:dodecyl sulfate metabolic process"/>
    <property type="evidence" value="ECO:0007669"/>
    <property type="project" value="InterPro"/>
</dbReference>
<dbReference type="HOGENOM" id="CLU_014655_0_2_6"/>
<feature type="signal peptide" evidence="1">
    <location>
        <begin position="1"/>
        <end position="22"/>
    </location>
</feature>
<dbReference type="InterPro" id="IPR038536">
    <property type="entry name" value="Alkyl/aryl-sulf_dimr_sf"/>
</dbReference>
<dbReference type="SUPFAM" id="SSF56281">
    <property type="entry name" value="Metallo-hydrolase/oxidoreductase"/>
    <property type="match status" value="1"/>
</dbReference>
<dbReference type="InterPro" id="IPR044097">
    <property type="entry name" value="Bds1/SdsA1_MBL-fold"/>
</dbReference>
<dbReference type="InterPro" id="IPR036866">
    <property type="entry name" value="RibonucZ/Hydroxyglut_hydro"/>
</dbReference>
<dbReference type="AlphaFoldDB" id="C6CK81"/>
<evidence type="ECO:0000313" key="4">
    <source>
        <dbReference type="Proteomes" id="UP000002735"/>
    </source>
</evidence>
<dbReference type="PANTHER" id="PTHR43223:SF1">
    <property type="entry name" value="ALKYL_ARYL-SULFATASE BDS1"/>
    <property type="match status" value="1"/>
</dbReference>
<dbReference type="InterPro" id="IPR052195">
    <property type="entry name" value="Bact_Alkyl/Aryl-Sulfatase"/>
</dbReference>
<sequence precursor="true">MFRIGVVAATVSILSMTQWANADDGLAGREKLTAHSKEFQKRVIEVTDGVYTAVGYSASNVTLIQGEDGSIIIDTSANPVDAQNILAAFGSRLKQPVKAIIYTHNHPDHTGGTSAFVGKGSPDIYSHKLLTTAKADTGRGRRDGGDAFGTQLPDEDFINAGTQLEYGRVTPHTRVGYIPPNSTFDGDEKSLRISGVALQLIHTPGEADENISVWLPERKVLIAGDILLKTFPNIAPLRGLPTRPVDKWVVSLDKLIALNPKYIVPGHMGVILNSSDANDALTAYRDGIKFVYEKTMDGIAKGKTPDELVEEVKLPEKLAKHPYLQEFYGTVAWSVRGIYSQNAGWFDGNPTRIFPLSDKERAGKIVALAGGREEMLKTAASALKNQEFQWAAEQADYLLALDKNDKPAIDVKIRALRALGEQQMNATARNYYLTVANTLRNNSK</sequence>
<evidence type="ECO:0000313" key="3">
    <source>
        <dbReference type="EMBL" id="ACT07196.1"/>
    </source>
</evidence>
<keyword evidence="1" id="KW-0732">Signal</keyword>
<dbReference type="CDD" id="cd07710">
    <property type="entry name" value="arylsulfatase_Sdsa1-like_MBL-fold"/>
    <property type="match status" value="1"/>
</dbReference>
<feature type="domain" description="Metallo-beta-lactamase" evidence="2">
    <location>
        <begin position="58"/>
        <end position="267"/>
    </location>
</feature>
<evidence type="ECO:0000256" key="1">
    <source>
        <dbReference type="SAM" id="SignalP"/>
    </source>
</evidence>
<dbReference type="KEGG" id="dze:Dd1591_2355"/>
<dbReference type="eggNOG" id="COG2015">
    <property type="taxonomic scope" value="Bacteria"/>
</dbReference>
<dbReference type="SMART" id="SM00849">
    <property type="entry name" value="Lactamase_B"/>
    <property type="match status" value="1"/>
</dbReference>
<dbReference type="Pfam" id="PF14863">
    <property type="entry name" value="Alkyl_sulf_dimr"/>
    <property type="match status" value="1"/>
</dbReference>
<dbReference type="Proteomes" id="UP000002735">
    <property type="component" value="Chromosome"/>
</dbReference>
<accession>C6CK81</accession>
<evidence type="ECO:0000259" key="2">
    <source>
        <dbReference type="SMART" id="SM00849"/>
    </source>
</evidence>
<dbReference type="GO" id="GO:0046983">
    <property type="term" value="F:protein dimerization activity"/>
    <property type="evidence" value="ECO:0007669"/>
    <property type="project" value="InterPro"/>
</dbReference>